<dbReference type="Gene3D" id="3.90.79.10">
    <property type="entry name" value="Nucleoside Triphosphate Pyrophosphohydrolase"/>
    <property type="match status" value="1"/>
</dbReference>
<dbReference type="SUPFAM" id="SSF55811">
    <property type="entry name" value="Nudix"/>
    <property type="match status" value="1"/>
</dbReference>
<feature type="domain" description="Nudix hydrolase" evidence="4">
    <location>
        <begin position="50"/>
        <end position="172"/>
    </location>
</feature>
<dbReference type="PRINTS" id="PR00502">
    <property type="entry name" value="NUDIXFAMILY"/>
</dbReference>
<dbReference type="InterPro" id="IPR020476">
    <property type="entry name" value="Nudix_hydrolase"/>
</dbReference>
<comment type="caution">
    <text evidence="5">The sequence shown here is derived from an EMBL/GenBank/DDBJ whole genome shotgun (WGS) entry which is preliminary data.</text>
</comment>
<dbReference type="Proteomes" id="UP000886723">
    <property type="component" value="Unassembled WGS sequence"/>
</dbReference>
<dbReference type="InterPro" id="IPR015797">
    <property type="entry name" value="NUDIX_hydrolase-like_dom_sf"/>
</dbReference>
<dbReference type="AlphaFoldDB" id="A0A9D1T703"/>
<dbReference type="EMBL" id="DVON01000291">
    <property type="protein sequence ID" value="HIV14200.1"/>
    <property type="molecule type" value="Genomic_DNA"/>
</dbReference>
<evidence type="ECO:0000256" key="2">
    <source>
        <dbReference type="ARBA" id="ARBA00022801"/>
    </source>
</evidence>
<dbReference type="GO" id="GO:0016462">
    <property type="term" value="F:pyrophosphatase activity"/>
    <property type="evidence" value="ECO:0007669"/>
    <property type="project" value="UniProtKB-ARBA"/>
</dbReference>
<evidence type="ECO:0000313" key="5">
    <source>
        <dbReference type="EMBL" id="HIV14200.1"/>
    </source>
</evidence>
<protein>
    <submittedName>
        <fullName evidence="5">NUDIX hydrolase</fullName>
    </submittedName>
</protein>
<reference evidence="5" key="2">
    <citation type="journal article" date="2021" name="PeerJ">
        <title>Extensive microbial diversity within the chicken gut microbiome revealed by metagenomics and culture.</title>
        <authorList>
            <person name="Gilroy R."/>
            <person name="Ravi A."/>
            <person name="Getino M."/>
            <person name="Pursley I."/>
            <person name="Horton D.L."/>
            <person name="Alikhan N.F."/>
            <person name="Baker D."/>
            <person name="Gharbi K."/>
            <person name="Hall N."/>
            <person name="Watson M."/>
            <person name="Adriaenssens E.M."/>
            <person name="Foster-Nyarko E."/>
            <person name="Jarju S."/>
            <person name="Secka A."/>
            <person name="Antonio M."/>
            <person name="Oren A."/>
            <person name="Chaudhuri R.R."/>
            <person name="La Ragione R."/>
            <person name="Hildebrand F."/>
            <person name="Pallen M.J."/>
        </authorList>
    </citation>
    <scope>NUCLEOTIDE SEQUENCE</scope>
    <source>
        <strain evidence="5">ChiBcec2-4451</strain>
    </source>
</reference>
<dbReference type="Pfam" id="PF00293">
    <property type="entry name" value="NUDIX"/>
    <property type="match status" value="1"/>
</dbReference>
<name>A0A9D1T703_9FIRM</name>
<dbReference type="PROSITE" id="PS51462">
    <property type="entry name" value="NUDIX"/>
    <property type="match status" value="1"/>
</dbReference>
<dbReference type="InterPro" id="IPR020084">
    <property type="entry name" value="NUDIX_hydrolase_CS"/>
</dbReference>
<evidence type="ECO:0000256" key="1">
    <source>
        <dbReference type="ARBA" id="ARBA00001946"/>
    </source>
</evidence>
<comment type="similarity">
    <text evidence="3">Belongs to the Nudix hydrolase family.</text>
</comment>
<evidence type="ECO:0000259" key="4">
    <source>
        <dbReference type="PROSITE" id="PS51462"/>
    </source>
</evidence>
<feature type="non-terminal residue" evidence="5">
    <location>
        <position position="172"/>
    </location>
</feature>
<reference evidence="5" key="1">
    <citation type="submission" date="2020-10" db="EMBL/GenBank/DDBJ databases">
        <authorList>
            <person name="Gilroy R."/>
        </authorList>
    </citation>
    <scope>NUCLEOTIDE SEQUENCE</scope>
    <source>
        <strain evidence="5">ChiBcec2-4451</strain>
    </source>
</reference>
<organism evidence="5 6">
    <name type="scientific">Candidatus Pullilachnospira stercoravium</name>
    <dbReference type="NCBI Taxonomy" id="2840913"/>
    <lineage>
        <taxon>Bacteria</taxon>
        <taxon>Bacillati</taxon>
        <taxon>Bacillota</taxon>
        <taxon>Clostridia</taxon>
        <taxon>Lachnospirales</taxon>
        <taxon>Lachnospiraceae</taxon>
        <taxon>Lachnospiraceae incertae sedis</taxon>
        <taxon>Candidatus Pullilachnospira</taxon>
    </lineage>
</organism>
<dbReference type="PANTHER" id="PTHR11839:SF18">
    <property type="entry name" value="NUDIX HYDROLASE DOMAIN-CONTAINING PROTEIN"/>
    <property type="match status" value="1"/>
</dbReference>
<dbReference type="PROSITE" id="PS00893">
    <property type="entry name" value="NUDIX_BOX"/>
    <property type="match status" value="1"/>
</dbReference>
<comment type="cofactor">
    <cofactor evidence="1">
        <name>Mg(2+)</name>
        <dbReference type="ChEBI" id="CHEBI:18420"/>
    </cofactor>
</comment>
<proteinExistence type="inferred from homology"/>
<sequence>MGTIKKVTQKTQNSHLNFFELETVNRVGREGRYFVASRAKNVEELKMTTRKNTSDGVIIYSLYGENHDRVVLIRQYRYPIDGYIYELPAGLVDEGEDYHQAAIRELREETGLTLAPLTVDEMYQKPYFTTIGMTDESCGTVYGYASGQVSQEYMEDSEEIQVVLADRKEVRR</sequence>
<dbReference type="PANTHER" id="PTHR11839">
    <property type="entry name" value="UDP/ADP-SUGAR PYROPHOSPHATASE"/>
    <property type="match status" value="1"/>
</dbReference>
<gene>
    <name evidence="5" type="ORF">IAA63_13835</name>
</gene>
<evidence type="ECO:0000313" key="6">
    <source>
        <dbReference type="Proteomes" id="UP000886723"/>
    </source>
</evidence>
<keyword evidence="2 3" id="KW-0378">Hydrolase</keyword>
<dbReference type="GO" id="GO:0019693">
    <property type="term" value="P:ribose phosphate metabolic process"/>
    <property type="evidence" value="ECO:0007669"/>
    <property type="project" value="TreeGrafter"/>
</dbReference>
<dbReference type="InterPro" id="IPR000086">
    <property type="entry name" value="NUDIX_hydrolase_dom"/>
</dbReference>
<dbReference type="GO" id="GO:0006753">
    <property type="term" value="P:nucleoside phosphate metabolic process"/>
    <property type="evidence" value="ECO:0007669"/>
    <property type="project" value="TreeGrafter"/>
</dbReference>
<dbReference type="CDD" id="cd03424">
    <property type="entry name" value="NUDIX_ADPRase_Nudt5_UGPPase_Nudt14"/>
    <property type="match status" value="1"/>
</dbReference>
<evidence type="ECO:0000256" key="3">
    <source>
        <dbReference type="RuleBase" id="RU003476"/>
    </source>
</evidence>
<accession>A0A9D1T703</accession>